<dbReference type="GO" id="GO:0016282">
    <property type="term" value="C:eukaryotic 43S preinitiation complex"/>
    <property type="evidence" value="ECO:0007669"/>
    <property type="project" value="UniProtKB-UniRule"/>
</dbReference>
<dbReference type="AlphaFoldDB" id="A0A4D6MDP0"/>
<evidence type="ECO:0000256" key="1">
    <source>
        <dbReference type="ARBA" id="ARBA00022490"/>
    </source>
</evidence>
<dbReference type="PANTHER" id="PTHR13937">
    <property type="entry name" value="EUKARYOTIC TRANSLATION INITATION FACTOR 3, SUBUNIT 8 EIF3S8 -RELATED"/>
    <property type="match status" value="1"/>
</dbReference>
<dbReference type="PANTHER" id="PTHR13937:SF0">
    <property type="entry name" value="EUKARYOTIC TRANSLATION INITIATION FACTOR 3 SUBUNIT C-RELATED"/>
    <property type="match status" value="1"/>
</dbReference>
<feature type="compositionally biased region" description="Polar residues" evidence="5">
    <location>
        <begin position="30"/>
        <end position="45"/>
    </location>
</feature>
<dbReference type="EMBL" id="CP039350">
    <property type="protein sequence ID" value="QCD98156.1"/>
    <property type="molecule type" value="Genomic_DNA"/>
</dbReference>
<evidence type="ECO:0000256" key="4">
    <source>
        <dbReference type="HAMAP-Rule" id="MF_03002"/>
    </source>
</evidence>
<comment type="similarity">
    <text evidence="4">Belongs to the eIF-3 subunit C family.</text>
</comment>
<dbReference type="InterPro" id="IPR027516">
    <property type="entry name" value="EIF3C"/>
</dbReference>
<dbReference type="InterPro" id="IPR036390">
    <property type="entry name" value="WH_DNA-bd_sf"/>
</dbReference>
<accession>A0A4D6MDP0</accession>
<feature type="compositionally biased region" description="Gly residues" evidence="5">
    <location>
        <begin position="868"/>
        <end position="879"/>
    </location>
</feature>
<keyword evidence="2 4" id="KW-0396">Initiation factor</keyword>
<keyword evidence="1 4" id="KW-0963">Cytoplasm</keyword>
<dbReference type="HAMAP" id="MF_03002">
    <property type="entry name" value="eIF3c"/>
    <property type="match status" value="1"/>
</dbReference>
<name>A0A4D6MDP0_VIGUN</name>
<dbReference type="InterPro" id="IPR008905">
    <property type="entry name" value="EIF3C_N_dom"/>
</dbReference>
<reference evidence="7 8" key="1">
    <citation type="submission" date="2019-04" db="EMBL/GenBank/DDBJ databases">
        <title>An improved genome assembly and genetic linkage map for asparagus bean, Vigna unguiculata ssp. sesquipedialis.</title>
        <authorList>
            <person name="Xia Q."/>
            <person name="Zhang R."/>
            <person name="Dong Y."/>
        </authorList>
    </citation>
    <scope>NUCLEOTIDE SEQUENCE [LARGE SCALE GENOMIC DNA]</scope>
    <source>
        <tissue evidence="7">Leaf</tissue>
    </source>
</reference>
<dbReference type="GO" id="GO:0005852">
    <property type="term" value="C:eukaryotic translation initiation factor 3 complex"/>
    <property type="evidence" value="ECO:0007669"/>
    <property type="project" value="UniProtKB-UniRule"/>
</dbReference>
<dbReference type="Proteomes" id="UP000501690">
    <property type="component" value="Linkage Group LG6"/>
</dbReference>
<evidence type="ECO:0000256" key="5">
    <source>
        <dbReference type="SAM" id="MobiDB-lite"/>
    </source>
</evidence>
<keyword evidence="8" id="KW-1185">Reference proteome</keyword>
<dbReference type="Pfam" id="PF26569">
    <property type="entry name" value="EIF3CL_C"/>
    <property type="match status" value="1"/>
</dbReference>
<dbReference type="PROSITE" id="PS50250">
    <property type="entry name" value="PCI"/>
    <property type="match status" value="1"/>
</dbReference>
<feature type="compositionally biased region" description="Basic and acidic residues" evidence="5">
    <location>
        <begin position="52"/>
        <end position="63"/>
    </location>
</feature>
<comment type="function">
    <text evidence="4">Component of the eukaryotic translation initiation factor 3 (eIF-3) complex, which is involved in protein synthesis of a specialized repertoire of mRNAs and, together with other initiation factors, stimulates binding of mRNA and methionyl-tRNAi to the 40S ribosome. The eIF-3 complex specifically targets and initiates translation of a subset of mRNAs involved in cell proliferation.</text>
</comment>
<feature type="region of interest" description="Disordered" evidence="5">
    <location>
        <begin position="133"/>
        <end position="229"/>
    </location>
</feature>
<feature type="domain" description="PCI" evidence="6">
    <location>
        <begin position="620"/>
        <end position="792"/>
    </location>
</feature>
<comment type="subunit">
    <text evidence="4">Component of the eukaryotic translation initiation factor 3 (eIF-3) complex.</text>
</comment>
<dbReference type="Pfam" id="PF01399">
    <property type="entry name" value="PCI"/>
    <property type="match status" value="1"/>
</dbReference>
<gene>
    <name evidence="7" type="ORF">DEO72_LG6g2874</name>
</gene>
<proteinExistence type="inferred from homology"/>
<evidence type="ECO:0000313" key="8">
    <source>
        <dbReference type="Proteomes" id="UP000501690"/>
    </source>
</evidence>
<dbReference type="InterPro" id="IPR000717">
    <property type="entry name" value="PCI_dom"/>
</dbReference>
<feature type="region of interest" description="Disordered" evidence="5">
    <location>
        <begin position="1"/>
        <end position="63"/>
    </location>
</feature>
<dbReference type="GO" id="GO:0033290">
    <property type="term" value="C:eukaryotic 48S preinitiation complex"/>
    <property type="evidence" value="ECO:0007669"/>
    <property type="project" value="UniProtKB-UniRule"/>
</dbReference>
<feature type="compositionally biased region" description="Basic and acidic residues" evidence="5">
    <location>
        <begin position="159"/>
        <end position="172"/>
    </location>
</feature>
<dbReference type="GO" id="GO:0001732">
    <property type="term" value="P:formation of cytoplasmic translation initiation complex"/>
    <property type="evidence" value="ECO:0007669"/>
    <property type="project" value="UniProtKB-UniRule"/>
</dbReference>
<feature type="compositionally biased region" description="Gly residues" evidence="5">
    <location>
        <begin position="895"/>
        <end position="912"/>
    </location>
</feature>
<dbReference type="GO" id="GO:0003723">
    <property type="term" value="F:RNA binding"/>
    <property type="evidence" value="ECO:0007669"/>
    <property type="project" value="InterPro"/>
</dbReference>
<keyword evidence="3 4" id="KW-0648">Protein biosynthesis</keyword>
<dbReference type="SUPFAM" id="SSF46785">
    <property type="entry name" value="Winged helix' DNA-binding domain"/>
    <property type="match status" value="1"/>
</dbReference>
<evidence type="ECO:0000259" key="6">
    <source>
        <dbReference type="PROSITE" id="PS50250"/>
    </source>
</evidence>
<sequence length="940" mass="105888">MASRFWTQGGSDSEEEESDYDEEVEPTAGESASQAVTSRYLQENASDSDDSDGQKRVVRSAKDKRFEEMASTVDQMKNAMKINDWVSLQESFDKINKQLEKVMRVTESVKVPNLYIKTLVMLEDFLAQALANKDAKKKMSSSNAKALNTMKQKLKKNNKQYEDLINKCRENPESDEEKEEEESEEEYESDDEIIEPEQLRKPEAKSDSEASQYDDEKHDAGDGPWDQKLSKKDRLLDRQFMKDPSEITWDTVNKKFKEVVAARGRKGTGRFEQVEQLTFLTKVAKTPAQKLEILFSVVSAQFDVNPGLNGHMPINVWKKCVQNMLVILDILVQHPNILVDDSVEPDENETQKGADYNGPIRVWGNLVAFLERIDVEFFKSLQCIDPHTRDYVERLRDEPLFLVLAQNVQEYLERVGNFKAASQVALRRVELIYYKPQEVYDAMKKLTELTENGDDGGEASEESKGFEESRIPSAFIVTPEIVARKPTFPDNSRTIMDVLVSLIYKYGDERTKARAMLCDIYHHALLDEFSIARDLLLMSHLQDSIQHMDISTQILFNRAMSQLGLCAFRIGLISEAHGCLSELYSGGRVKELLAQGVSQSRYHEKTPEQERLERRRQMPYHMHINLELLESVHLVSAMLLEVPNMAANVHDAKRKVISKTFRRLHEASEKQTFTGPPENVRDHVMAATRFLIKGDFQKAFDIIVSLDVWKFVRNRDTVLEMLKDKIKEEALRTYLFTFASSYESLSLDQLSKIFDLSVSCTHSIVSRMMINEELHASWDQPTGCVVFQDVEYSRLQALAFQLTEKLSILAESNERATEARIGGGGLDLPLRRRDGQDYAAAAAGGSGTASSGGRWQDLGLSQPRQGSGRAGGYGGGGRSIGQVAAGGYSRDRMGRGTGGGYQSGRYQDGGYGRSAQGGSALRGPQGDTSSRMVSLKGVRA</sequence>
<dbReference type="SMART" id="SM00088">
    <property type="entry name" value="PINT"/>
    <property type="match status" value="1"/>
</dbReference>
<evidence type="ECO:0000256" key="3">
    <source>
        <dbReference type="ARBA" id="ARBA00022917"/>
    </source>
</evidence>
<feature type="compositionally biased region" description="Basic and acidic residues" evidence="5">
    <location>
        <begin position="197"/>
        <end position="221"/>
    </location>
</feature>
<feature type="compositionally biased region" description="Acidic residues" evidence="5">
    <location>
        <begin position="12"/>
        <end position="25"/>
    </location>
</feature>
<feature type="compositionally biased region" description="Low complexity" evidence="5">
    <location>
        <begin position="839"/>
        <end position="853"/>
    </location>
</feature>
<dbReference type="GO" id="GO:0003743">
    <property type="term" value="F:translation initiation factor activity"/>
    <property type="evidence" value="ECO:0007669"/>
    <property type="project" value="UniProtKB-UniRule"/>
</dbReference>
<evidence type="ECO:0000313" key="7">
    <source>
        <dbReference type="EMBL" id="QCD98156.1"/>
    </source>
</evidence>
<feature type="compositionally biased region" description="Acidic residues" evidence="5">
    <location>
        <begin position="173"/>
        <end position="195"/>
    </location>
</feature>
<comment type="subcellular location">
    <subcellularLocation>
        <location evidence="4">Cytoplasm</location>
    </subcellularLocation>
</comment>
<feature type="compositionally biased region" description="Polar residues" evidence="5">
    <location>
        <begin position="1"/>
        <end position="10"/>
    </location>
</feature>
<protein>
    <recommendedName>
        <fullName evidence="4">Eukaryotic translation initiation factor 3 subunit C</fullName>
        <shortName evidence="4">eIF3c</shortName>
    </recommendedName>
    <alternativeName>
        <fullName evidence="4">Eukaryotic translation initiation factor 3 subunit 8</fullName>
    </alternativeName>
    <alternativeName>
        <fullName evidence="4">eIF3 p110</fullName>
    </alternativeName>
</protein>
<dbReference type="GO" id="GO:0031369">
    <property type="term" value="F:translation initiation factor binding"/>
    <property type="evidence" value="ECO:0007669"/>
    <property type="project" value="InterPro"/>
</dbReference>
<organism evidence="7 8">
    <name type="scientific">Vigna unguiculata</name>
    <name type="common">Cowpea</name>
    <dbReference type="NCBI Taxonomy" id="3917"/>
    <lineage>
        <taxon>Eukaryota</taxon>
        <taxon>Viridiplantae</taxon>
        <taxon>Streptophyta</taxon>
        <taxon>Embryophyta</taxon>
        <taxon>Tracheophyta</taxon>
        <taxon>Spermatophyta</taxon>
        <taxon>Magnoliopsida</taxon>
        <taxon>eudicotyledons</taxon>
        <taxon>Gunneridae</taxon>
        <taxon>Pentapetalae</taxon>
        <taxon>rosids</taxon>
        <taxon>fabids</taxon>
        <taxon>Fabales</taxon>
        <taxon>Fabaceae</taxon>
        <taxon>Papilionoideae</taxon>
        <taxon>50 kb inversion clade</taxon>
        <taxon>NPAAA clade</taxon>
        <taxon>indigoferoid/millettioid clade</taxon>
        <taxon>Phaseoleae</taxon>
        <taxon>Vigna</taxon>
    </lineage>
</organism>
<dbReference type="Pfam" id="PF05470">
    <property type="entry name" value="eIF-3c_N"/>
    <property type="match status" value="1"/>
</dbReference>
<evidence type="ECO:0000256" key="2">
    <source>
        <dbReference type="ARBA" id="ARBA00022540"/>
    </source>
</evidence>
<dbReference type="InterPro" id="IPR058999">
    <property type="entry name" value="EIF3CL_C"/>
</dbReference>
<feature type="region of interest" description="Disordered" evidence="5">
    <location>
        <begin position="839"/>
        <end position="940"/>
    </location>
</feature>